<dbReference type="EMBL" id="CP047897">
    <property type="protein sequence ID" value="QHL88119.1"/>
    <property type="molecule type" value="Genomic_DNA"/>
</dbReference>
<evidence type="ECO:0008006" key="4">
    <source>
        <dbReference type="Google" id="ProtNLM"/>
    </source>
</evidence>
<keyword evidence="1" id="KW-0732">Signal</keyword>
<evidence type="ECO:0000313" key="3">
    <source>
        <dbReference type="Proteomes" id="UP000464214"/>
    </source>
</evidence>
<sequence>MKNCILTVLFLFTLIVAQAKEITAHVIFENRTGKQLTAGKFYIPELEKTLDITSAEGFTVTLPEKGKYSFGFRTDEFEAYTMYPARITENKNIITVRLEEKPAKQDTITISFETEITQLEDAQLESMITKGKVEFIFHSIQQLNLDFGTFQEKYGIGYISKNCIMDPLTLKASTAHNKRLEAFLNQKYGEGWKKDLPLHPFGIE</sequence>
<protein>
    <recommendedName>
        <fullName evidence="4">DUF4369 domain-containing protein</fullName>
    </recommendedName>
</protein>
<name>A0A6P1P0E1_9BACT</name>
<keyword evidence="3" id="KW-1185">Reference proteome</keyword>
<reference evidence="2 3" key="1">
    <citation type="submission" date="2020-01" db="EMBL/GenBank/DDBJ databases">
        <authorList>
            <person name="Kim M."/>
        </authorList>
    </citation>
    <scope>NUCLEOTIDE SEQUENCE [LARGE SCALE GENOMIC DNA]</scope>
    <source>
        <strain evidence="2 3">BT10</strain>
    </source>
</reference>
<evidence type="ECO:0000313" key="2">
    <source>
        <dbReference type="EMBL" id="QHL88119.1"/>
    </source>
</evidence>
<dbReference type="RefSeq" id="WP_160692179.1">
    <property type="nucleotide sequence ID" value="NZ_CP047897.1"/>
</dbReference>
<feature type="chain" id="PRO_5026960384" description="DUF4369 domain-containing protein" evidence="1">
    <location>
        <begin position="20"/>
        <end position="204"/>
    </location>
</feature>
<dbReference type="KEGG" id="nib:GU926_12025"/>
<gene>
    <name evidence="2" type="ORF">GU926_12025</name>
</gene>
<dbReference type="AlphaFoldDB" id="A0A6P1P0E1"/>
<evidence type="ECO:0000256" key="1">
    <source>
        <dbReference type="SAM" id="SignalP"/>
    </source>
</evidence>
<accession>A0A6P1P0E1</accession>
<organism evidence="2 3">
    <name type="scientific">Nibribacter ruber</name>
    <dbReference type="NCBI Taxonomy" id="2698458"/>
    <lineage>
        <taxon>Bacteria</taxon>
        <taxon>Pseudomonadati</taxon>
        <taxon>Bacteroidota</taxon>
        <taxon>Cytophagia</taxon>
        <taxon>Cytophagales</taxon>
        <taxon>Hymenobacteraceae</taxon>
        <taxon>Nibribacter</taxon>
    </lineage>
</organism>
<dbReference type="Proteomes" id="UP000464214">
    <property type="component" value="Chromosome"/>
</dbReference>
<proteinExistence type="predicted"/>
<feature type="signal peptide" evidence="1">
    <location>
        <begin position="1"/>
        <end position="19"/>
    </location>
</feature>